<dbReference type="GO" id="GO:0004620">
    <property type="term" value="F:phospholipase activity"/>
    <property type="evidence" value="ECO:0007669"/>
    <property type="project" value="TreeGrafter"/>
</dbReference>
<evidence type="ECO:0000259" key="2">
    <source>
        <dbReference type="PROSITE" id="PS51043"/>
    </source>
</evidence>
<dbReference type="Pfam" id="PF23463">
    <property type="entry name" value="WWE_2"/>
    <property type="match status" value="1"/>
</dbReference>
<dbReference type="InterPro" id="IPR004177">
    <property type="entry name" value="DDHD_dom"/>
</dbReference>
<dbReference type="OrthoDB" id="69269at2759"/>
<sequence length="658" mass="74998">MLLTRPSVRFLSPFSVRIRWNSTSAVQWFYATDIPDSKPPEFNYTQSVRPKEFLPFAKFDSQNLEKTYQKLIEGDDVSEELLVQVNEDNLFECDLREFVMRPTYWSGAVYEIRRGLWFHENLPLPGPISDQLEQIFLHSPEVQSKKPIMKELTDEIEYLKTATVACYSPSVPDKDLSVQQVAVFAGKSVYLYGKGSKFVKLQMDLFADTTFVPPVGSKKVTRGYQGMPKGEAENKKGSDPSNPTQEESILDFVKTDWLGLDNSNEKFKAEVKGDYTNEPAKSENAGDREVDHLVFCVHGIGQSLGTKIDSVNFIHTCNNLRKGIKSVYQGNERLIKMAAMPNNNGDANNCKVQVLPIIWRYNVDFSTKRPFQGADEQRLPSLDDITVDNIRQLRSVLGDVVLDILLYYVPEYKTQILESVIEQSNSLYEKYLEKNPNFKGKVSLLGHSLGSAIFFDILASQPDKVENFDRRKHLAFDVENYFSCGSPVSVFKLLKKQNIASRSQVQVSDDSNVDLDPVQALKVNSYYNIFYSTDPVAYRCEPMMDLRMKDFSPQSISFATSGINSHIKSLTSMGDDLGEKLDTLFSGEKEHQQKNVNKKKVPEELRRKMLAINRNGRVDYVMPERLFELSLLSALGSHIQYFEDEDFAGFLLQELYKS</sequence>
<reference evidence="3" key="2">
    <citation type="submission" date="2014-02" db="EMBL/GenBank/DDBJ databases">
        <title>Complete DNA sequence of /Kuraishia capsulata/ illustrates novel genomic features among budding yeasts (/Saccharomycotina/).</title>
        <authorList>
            <person name="Morales L."/>
            <person name="Noel B."/>
            <person name="Porcel B."/>
            <person name="Marcet-Houben M."/>
            <person name="Hullo M-F."/>
            <person name="Sacerdot C."/>
            <person name="Tekaia F."/>
            <person name="Leh-Louis V."/>
            <person name="Despons L."/>
            <person name="Khanna V."/>
            <person name="Aury J-M."/>
            <person name="Barbe V."/>
            <person name="Couloux A."/>
            <person name="Labadie K."/>
            <person name="Pelletier E."/>
            <person name="Souciet J-L."/>
            <person name="Boekhout T."/>
            <person name="Gabaldon T."/>
            <person name="Wincker P."/>
            <person name="Dujon B."/>
        </authorList>
    </citation>
    <scope>NUCLEOTIDE SEQUENCE</scope>
    <source>
        <strain evidence="3">CBS 1993</strain>
    </source>
</reference>
<reference evidence="3" key="1">
    <citation type="submission" date="2013-12" db="EMBL/GenBank/DDBJ databases">
        <authorList>
            <person name="Genoscope - CEA"/>
        </authorList>
    </citation>
    <scope>NUCLEOTIDE SEQUENCE</scope>
    <source>
        <strain evidence="3">CBS 1993</strain>
    </source>
</reference>
<dbReference type="HOGENOM" id="CLU_007365_0_0_1"/>
<dbReference type="STRING" id="1382522.W6MJY4"/>
<feature type="region of interest" description="Disordered" evidence="1">
    <location>
        <begin position="220"/>
        <end position="246"/>
    </location>
</feature>
<dbReference type="GeneID" id="34518265"/>
<keyword evidence="4" id="KW-1185">Reference proteome</keyword>
<name>W6MJY4_9ASCO</name>
<proteinExistence type="predicted"/>
<dbReference type="InterPro" id="IPR058055">
    <property type="entry name" value="PA-PLA1"/>
</dbReference>
<evidence type="ECO:0000256" key="1">
    <source>
        <dbReference type="SAM" id="MobiDB-lite"/>
    </source>
</evidence>
<dbReference type="InterPro" id="IPR029058">
    <property type="entry name" value="AB_hydrolase_fold"/>
</dbReference>
<dbReference type="PROSITE" id="PS51043">
    <property type="entry name" value="DDHD"/>
    <property type="match status" value="1"/>
</dbReference>
<dbReference type="RefSeq" id="XP_022456877.1">
    <property type="nucleotide sequence ID" value="XM_022605405.1"/>
</dbReference>
<dbReference type="GO" id="GO:0046872">
    <property type="term" value="F:metal ion binding"/>
    <property type="evidence" value="ECO:0007669"/>
    <property type="project" value="InterPro"/>
</dbReference>
<dbReference type="EMBL" id="HG793125">
    <property type="protein sequence ID" value="CDK24862.1"/>
    <property type="molecule type" value="Genomic_DNA"/>
</dbReference>
<protein>
    <recommendedName>
        <fullName evidence="2">DDHD domain-containing protein</fullName>
    </recommendedName>
</protein>
<dbReference type="Pfam" id="PF02862">
    <property type="entry name" value="DDHD"/>
    <property type="match status" value="2"/>
</dbReference>
<gene>
    <name evidence="3" type="ORF">KUCA_T00000829001</name>
</gene>
<dbReference type="GO" id="GO:0005737">
    <property type="term" value="C:cytoplasm"/>
    <property type="evidence" value="ECO:0007669"/>
    <property type="project" value="TreeGrafter"/>
</dbReference>
<dbReference type="PANTHER" id="PTHR23509">
    <property type="entry name" value="PA-PL1 PHOSPHOLIPASE FAMILY"/>
    <property type="match status" value="1"/>
</dbReference>
<evidence type="ECO:0000313" key="3">
    <source>
        <dbReference type="EMBL" id="CDK24862.1"/>
    </source>
</evidence>
<organism evidence="3 4">
    <name type="scientific">Kuraishia capsulata CBS 1993</name>
    <dbReference type="NCBI Taxonomy" id="1382522"/>
    <lineage>
        <taxon>Eukaryota</taxon>
        <taxon>Fungi</taxon>
        <taxon>Dikarya</taxon>
        <taxon>Ascomycota</taxon>
        <taxon>Saccharomycotina</taxon>
        <taxon>Pichiomycetes</taxon>
        <taxon>Pichiales</taxon>
        <taxon>Pichiaceae</taxon>
        <taxon>Kuraishia</taxon>
    </lineage>
</organism>
<dbReference type="Proteomes" id="UP000019384">
    <property type="component" value="Unassembled WGS sequence"/>
</dbReference>
<evidence type="ECO:0000313" key="4">
    <source>
        <dbReference type="Proteomes" id="UP000019384"/>
    </source>
</evidence>
<feature type="domain" description="DDHD" evidence="2">
    <location>
        <begin position="474"/>
        <end position="657"/>
    </location>
</feature>
<dbReference type="AlphaFoldDB" id="W6MJY4"/>
<dbReference type="InterPro" id="IPR057826">
    <property type="entry name" value="WWE_C20G8.02"/>
</dbReference>
<dbReference type="PANTHER" id="PTHR23509:SF10">
    <property type="entry name" value="LD21067P"/>
    <property type="match status" value="1"/>
</dbReference>
<dbReference type="SMART" id="SM01127">
    <property type="entry name" value="DDHD"/>
    <property type="match status" value="1"/>
</dbReference>
<accession>W6MJY4</accession>
<dbReference type="SUPFAM" id="SSF53474">
    <property type="entry name" value="alpha/beta-Hydrolases"/>
    <property type="match status" value="1"/>
</dbReference>